<gene>
    <name evidence="1" type="ORF">LTR37_011151</name>
</gene>
<evidence type="ECO:0000313" key="2">
    <source>
        <dbReference type="Proteomes" id="UP001281147"/>
    </source>
</evidence>
<sequence>MDYETPDGSQFSLRAVWTEQNGEPTFDYTTISAYVEGVAYVGKLYQPPDEVDEAEVLNALEPVPLECIRPKFREDFTLVLEGDPVVHYLKAPSFTYDDCRPGNTFVADCVLNEVSVLEQLKAKPHPNLASYHGCVVKYGLITHICLKRYPASLAEYVNSGISEEQENRLLSGIEAGVGHLHALGLAHNDINPDNICVDADRNAVILDFDSCLPFGEKLFKGTAGIMASELPLSNRMNDLVHGLGSIADFLRLGWAGEHSDADSSRHMGVTQI</sequence>
<reference evidence="1" key="1">
    <citation type="submission" date="2023-07" db="EMBL/GenBank/DDBJ databases">
        <title>Black Yeasts Isolated from many extreme environments.</title>
        <authorList>
            <person name="Coleine C."/>
            <person name="Stajich J.E."/>
            <person name="Selbmann L."/>
        </authorList>
    </citation>
    <scope>NUCLEOTIDE SEQUENCE</scope>
    <source>
        <strain evidence="1">CCFEE 5714</strain>
    </source>
</reference>
<name>A0ACC3N2W5_9PEZI</name>
<organism evidence="1 2">
    <name type="scientific">Vermiconidia calcicola</name>
    <dbReference type="NCBI Taxonomy" id="1690605"/>
    <lineage>
        <taxon>Eukaryota</taxon>
        <taxon>Fungi</taxon>
        <taxon>Dikarya</taxon>
        <taxon>Ascomycota</taxon>
        <taxon>Pezizomycotina</taxon>
        <taxon>Dothideomycetes</taxon>
        <taxon>Dothideomycetidae</taxon>
        <taxon>Mycosphaerellales</taxon>
        <taxon>Extremaceae</taxon>
        <taxon>Vermiconidia</taxon>
    </lineage>
</organism>
<keyword evidence="2" id="KW-1185">Reference proteome</keyword>
<proteinExistence type="predicted"/>
<evidence type="ECO:0000313" key="1">
    <source>
        <dbReference type="EMBL" id="KAK3708987.1"/>
    </source>
</evidence>
<protein>
    <submittedName>
        <fullName evidence="1">Uncharacterized protein</fullName>
    </submittedName>
</protein>
<dbReference type="Proteomes" id="UP001281147">
    <property type="component" value="Unassembled WGS sequence"/>
</dbReference>
<accession>A0ACC3N2W5</accession>
<dbReference type="EMBL" id="JAUTXU010000096">
    <property type="protein sequence ID" value="KAK3708987.1"/>
    <property type="molecule type" value="Genomic_DNA"/>
</dbReference>
<comment type="caution">
    <text evidence="1">The sequence shown here is derived from an EMBL/GenBank/DDBJ whole genome shotgun (WGS) entry which is preliminary data.</text>
</comment>